<feature type="non-terminal residue" evidence="2">
    <location>
        <position position="1"/>
    </location>
</feature>
<evidence type="ECO:0000313" key="3">
    <source>
        <dbReference type="Proteomes" id="UP000308632"/>
    </source>
</evidence>
<accession>A0A4U5W0G7</accession>
<dbReference type="RefSeq" id="WP_137304595.1">
    <property type="nucleotide sequence ID" value="NZ_SZPR01000108.1"/>
</dbReference>
<sequence>AAFSDCENESVCLAAALGIVTGYDDGTFRPYQSITRQETAAMLDRLYTSLGGKASAANDKPYADDAQLSDLARSSVYAMREIGIM</sequence>
<organism evidence="2 3">
    <name type="scientific">Streptomyces galbus</name>
    <dbReference type="NCBI Taxonomy" id="33898"/>
    <lineage>
        <taxon>Bacteria</taxon>
        <taxon>Bacillati</taxon>
        <taxon>Actinomycetota</taxon>
        <taxon>Actinomycetes</taxon>
        <taxon>Kitasatosporales</taxon>
        <taxon>Streptomycetaceae</taxon>
        <taxon>Streptomyces</taxon>
    </lineage>
</organism>
<gene>
    <name evidence="2" type="ORF">E4U92_35740</name>
</gene>
<evidence type="ECO:0000259" key="1">
    <source>
        <dbReference type="PROSITE" id="PS51272"/>
    </source>
</evidence>
<dbReference type="AlphaFoldDB" id="A0A4U5W0G7"/>
<dbReference type="Proteomes" id="UP000308632">
    <property type="component" value="Unassembled WGS sequence"/>
</dbReference>
<name>A0A4U5W0G7_STRGB</name>
<reference evidence="2 3" key="1">
    <citation type="submission" date="2019-04" db="EMBL/GenBank/DDBJ databases">
        <title>Streptomyces lasaliensis sp.nov., an Actinomycete isolated from soil which produces the polyether antibiotic lasalocid.</title>
        <authorList>
            <person name="Erwin G."/>
            <person name="Haber C."/>
        </authorList>
    </citation>
    <scope>NUCLEOTIDE SEQUENCE [LARGE SCALE GENOMIC DNA]</scope>
    <source>
        <strain evidence="2 3">DSM 40089</strain>
    </source>
</reference>
<dbReference type="PROSITE" id="PS51272">
    <property type="entry name" value="SLH"/>
    <property type="match status" value="1"/>
</dbReference>
<evidence type="ECO:0000313" key="2">
    <source>
        <dbReference type="EMBL" id="TKS94697.1"/>
    </source>
</evidence>
<protein>
    <submittedName>
        <fullName evidence="2">S-layer homology domain-containing protein</fullName>
    </submittedName>
</protein>
<dbReference type="Pfam" id="PF00395">
    <property type="entry name" value="SLH"/>
    <property type="match status" value="1"/>
</dbReference>
<comment type="caution">
    <text evidence="2">The sequence shown here is derived from an EMBL/GenBank/DDBJ whole genome shotgun (WGS) entry which is preliminary data.</text>
</comment>
<proteinExistence type="predicted"/>
<dbReference type="InterPro" id="IPR001119">
    <property type="entry name" value="SLH_dom"/>
</dbReference>
<feature type="non-terminal residue" evidence="2">
    <location>
        <position position="85"/>
    </location>
</feature>
<feature type="domain" description="SLH" evidence="1">
    <location>
        <begin position="1"/>
        <end position="57"/>
    </location>
</feature>
<dbReference type="EMBL" id="SZPR01000108">
    <property type="protein sequence ID" value="TKS94697.1"/>
    <property type="molecule type" value="Genomic_DNA"/>
</dbReference>